<dbReference type="Proteomes" id="UP000717634">
    <property type="component" value="Unassembled WGS sequence"/>
</dbReference>
<name>A0ABX1HN42_9BACT</name>
<proteinExistence type="predicted"/>
<organism evidence="1 2">
    <name type="scientific">Hymenobacter artigasi</name>
    <dbReference type="NCBI Taxonomy" id="2719616"/>
    <lineage>
        <taxon>Bacteria</taxon>
        <taxon>Pseudomonadati</taxon>
        <taxon>Bacteroidota</taxon>
        <taxon>Cytophagia</taxon>
        <taxon>Cytophagales</taxon>
        <taxon>Hymenobacteraceae</taxon>
        <taxon>Hymenobacter</taxon>
    </lineage>
</organism>
<sequence>MPIVTERKLELEFSEDWKIIQYDQQANPKTGEAASFYRRIIERGGVQQVRGVDIVCRLPDVPAKLQFIEVKDDRKRTIGTGDRHAELFISVLQKTVGTLAGLVLAERLGEASLHTQACLSQNPPIEVVLFLVEPALAPITSAENGLSRLVKKERVAALDQRLTAKLDEWGIVFALYNLSNRPPRDWQVRDLA</sequence>
<accession>A0ABX1HN42</accession>
<protein>
    <recommendedName>
        <fullName evidence="3">DUF91 domain-containing protein</fullName>
    </recommendedName>
</protein>
<dbReference type="RefSeq" id="WP_168673950.1">
    <property type="nucleotide sequence ID" value="NZ_JAAVTK010000008.1"/>
</dbReference>
<evidence type="ECO:0000313" key="1">
    <source>
        <dbReference type="EMBL" id="NKI90351.1"/>
    </source>
</evidence>
<gene>
    <name evidence="1" type="ORF">HBN54_002951</name>
</gene>
<keyword evidence="2" id="KW-1185">Reference proteome</keyword>
<reference evidence="1 2" key="1">
    <citation type="submission" date="2020-03" db="EMBL/GenBank/DDBJ databases">
        <title>Genomic Encyclopedia of Type Strains, Phase IV (KMG-V): Genome sequencing to study the core and pangenomes of soil and plant-associated prokaryotes.</title>
        <authorList>
            <person name="Whitman W."/>
        </authorList>
    </citation>
    <scope>NUCLEOTIDE SEQUENCE [LARGE SCALE GENOMIC DNA]</scope>
    <source>
        <strain evidence="1 2">1B</strain>
    </source>
</reference>
<comment type="caution">
    <text evidence="1">The sequence shown here is derived from an EMBL/GenBank/DDBJ whole genome shotgun (WGS) entry which is preliminary data.</text>
</comment>
<evidence type="ECO:0000313" key="2">
    <source>
        <dbReference type="Proteomes" id="UP000717634"/>
    </source>
</evidence>
<dbReference type="EMBL" id="JAAVTK010000008">
    <property type="protein sequence ID" value="NKI90351.1"/>
    <property type="molecule type" value="Genomic_DNA"/>
</dbReference>
<evidence type="ECO:0008006" key="3">
    <source>
        <dbReference type="Google" id="ProtNLM"/>
    </source>
</evidence>